<dbReference type="EMBL" id="DYDO01000007">
    <property type="protein sequence ID" value="DBA20379.1"/>
    <property type="molecule type" value="Genomic_DNA"/>
</dbReference>
<dbReference type="Proteomes" id="UP001181693">
    <property type="component" value="Unassembled WGS sequence"/>
</dbReference>
<protein>
    <submittedName>
        <fullName evidence="1">Uncharacterized protein</fullName>
    </submittedName>
</protein>
<sequence>MAKWFFSNRCSASKVYWSSFLSPLLFYNNWSRYWLFWSASSGQTRDPLDGVEIGPQGLQSLPLGLPLDQGSVFPQFGFLSVPPISCHALGISGGGRNHTDCGFLQHL</sequence>
<comment type="caution">
    <text evidence="1">The sequence shown here is derived from an EMBL/GenBank/DDBJ whole genome shotgun (WGS) entry which is preliminary data.</text>
</comment>
<evidence type="ECO:0000313" key="2">
    <source>
        <dbReference type="Proteomes" id="UP001181693"/>
    </source>
</evidence>
<accession>A0AAV3A118</accession>
<keyword evidence="2" id="KW-1185">Reference proteome</keyword>
<gene>
    <name evidence="1" type="ORF">GDO54_017167</name>
</gene>
<dbReference type="AlphaFoldDB" id="A0AAV3A118"/>
<evidence type="ECO:0000313" key="1">
    <source>
        <dbReference type="EMBL" id="DBA20379.1"/>
    </source>
</evidence>
<reference evidence="1" key="1">
    <citation type="thesis" date="2020" institute="ProQuest LLC" country="789 East Eisenhower Parkway, Ann Arbor, MI, USA">
        <title>Comparative Genomics and Chromosome Evolution.</title>
        <authorList>
            <person name="Mudd A.B."/>
        </authorList>
    </citation>
    <scope>NUCLEOTIDE SEQUENCE</scope>
    <source>
        <strain evidence="1">1538</strain>
        <tissue evidence="1">Blood</tissue>
    </source>
</reference>
<proteinExistence type="predicted"/>
<organism evidence="1 2">
    <name type="scientific">Pyxicephalus adspersus</name>
    <name type="common">African bullfrog</name>
    <dbReference type="NCBI Taxonomy" id="30357"/>
    <lineage>
        <taxon>Eukaryota</taxon>
        <taxon>Metazoa</taxon>
        <taxon>Chordata</taxon>
        <taxon>Craniata</taxon>
        <taxon>Vertebrata</taxon>
        <taxon>Euteleostomi</taxon>
        <taxon>Amphibia</taxon>
        <taxon>Batrachia</taxon>
        <taxon>Anura</taxon>
        <taxon>Neobatrachia</taxon>
        <taxon>Ranoidea</taxon>
        <taxon>Pyxicephalidae</taxon>
        <taxon>Pyxicephalinae</taxon>
        <taxon>Pyxicephalus</taxon>
    </lineage>
</organism>
<name>A0AAV3A118_PYXAD</name>